<sequence>MAKAAVRDKIILACEDCKQRNYSTKKNKSNTKDRLELKKYCRFCRKHTVHKETK</sequence>
<evidence type="ECO:0000256" key="4">
    <source>
        <dbReference type="ARBA" id="ARBA00035176"/>
    </source>
</evidence>
<dbReference type="Gene3D" id="2.20.28.120">
    <property type="entry name" value="Ribosomal protein L33"/>
    <property type="match status" value="1"/>
</dbReference>
<evidence type="ECO:0000313" key="6">
    <source>
        <dbReference type="EMBL" id="KXB42522.1"/>
    </source>
</evidence>
<dbReference type="GO" id="GO:0006412">
    <property type="term" value="P:translation"/>
    <property type="evidence" value="ECO:0007669"/>
    <property type="project" value="UniProtKB-UniRule"/>
</dbReference>
<dbReference type="GO" id="GO:0005840">
    <property type="term" value="C:ribosome"/>
    <property type="evidence" value="ECO:0007669"/>
    <property type="project" value="UniProtKB-KW"/>
</dbReference>
<dbReference type="SUPFAM" id="SSF57829">
    <property type="entry name" value="Zn-binding ribosomal proteins"/>
    <property type="match status" value="1"/>
</dbReference>
<dbReference type="GO" id="GO:0003735">
    <property type="term" value="F:structural constituent of ribosome"/>
    <property type="evidence" value="ECO:0007669"/>
    <property type="project" value="InterPro"/>
</dbReference>
<dbReference type="GO" id="GO:1990904">
    <property type="term" value="C:ribonucleoprotein complex"/>
    <property type="evidence" value="ECO:0007669"/>
    <property type="project" value="UniProtKB-KW"/>
</dbReference>
<keyword evidence="2 5" id="KW-0689">Ribosomal protein</keyword>
<name>A0A133YH54_9FIRM</name>
<dbReference type="EMBL" id="LSCV01000002">
    <property type="protein sequence ID" value="KXB42522.1"/>
    <property type="molecule type" value="Genomic_DNA"/>
</dbReference>
<dbReference type="Proteomes" id="UP000070080">
    <property type="component" value="Unassembled WGS sequence"/>
</dbReference>
<evidence type="ECO:0000256" key="5">
    <source>
        <dbReference type="HAMAP-Rule" id="MF_00294"/>
    </source>
</evidence>
<dbReference type="PANTHER" id="PTHR43168">
    <property type="entry name" value="50S RIBOSOMAL PROTEIN L33, CHLOROPLASTIC"/>
    <property type="match status" value="1"/>
</dbReference>
<dbReference type="STRING" id="1497955.HMPREF1872_00202"/>
<accession>A0A133YH54</accession>
<dbReference type="NCBIfam" id="TIGR01023">
    <property type="entry name" value="rpmG_bact"/>
    <property type="match status" value="1"/>
</dbReference>
<evidence type="ECO:0000256" key="3">
    <source>
        <dbReference type="ARBA" id="ARBA00023274"/>
    </source>
</evidence>
<dbReference type="NCBIfam" id="NF001860">
    <property type="entry name" value="PRK00595.1"/>
    <property type="match status" value="1"/>
</dbReference>
<reference evidence="7" key="1">
    <citation type="submission" date="2016-01" db="EMBL/GenBank/DDBJ databases">
        <authorList>
            <person name="Mitreva M."/>
            <person name="Pepin K.H."/>
            <person name="Mihindukulasuriya K.A."/>
            <person name="Fulton R."/>
            <person name="Fronick C."/>
            <person name="O'Laughlin M."/>
            <person name="Miner T."/>
            <person name="Herter B."/>
            <person name="Rosa B.A."/>
            <person name="Cordes M."/>
            <person name="Tomlinson C."/>
            <person name="Wollam A."/>
            <person name="Palsikar V.B."/>
            <person name="Mardis E.R."/>
            <person name="Wilson R.K."/>
        </authorList>
    </citation>
    <scope>NUCLEOTIDE SEQUENCE [LARGE SCALE GENOMIC DNA]</scope>
    <source>
        <strain evidence="7">KA00274</strain>
    </source>
</reference>
<comment type="caution">
    <text evidence="6">The sequence shown here is derived from an EMBL/GenBank/DDBJ whole genome shotgun (WGS) entry which is preliminary data.</text>
</comment>
<comment type="similarity">
    <text evidence="1 5">Belongs to the bacterial ribosomal protein bL33 family.</text>
</comment>
<dbReference type="PATRIC" id="fig|1497955.3.peg.193"/>
<evidence type="ECO:0000256" key="2">
    <source>
        <dbReference type="ARBA" id="ARBA00022980"/>
    </source>
</evidence>
<dbReference type="RefSeq" id="WP_315573896.1">
    <property type="nucleotide sequence ID" value="NZ_CP118869.1"/>
</dbReference>
<evidence type="ECO:0000313" key="7">
    <source>
        <dbReference type="Proteomes" id="UP000070080"/>
    </source>
</evidence>
<keyword evidence="3 5" id="KW-0687">Ribonucleoprotein</keyword>
<dbReference type="HAMAP" id="MF_00294">
    <property type="entry name" value="Ribosomal_bL33"/>
    <property type="match status" value="1"/>
</dbReference>
<keyword evidence="7" id="KW-1185">Reference proteome</keyword>
<dbReference type="InterPro" id="IPR011332">
    <property type="entry name" value="Ribosomal_zn-bd"/>
</dbReference>
<dbReference type="PANTHER" id="PTHR43168:SF2">
    <property type="entry name" value="LARGE RIBOSOMAL SUBUNIT PROTEIN BL33C"/>
    <property type="match status" value="1"/>
</dbReference>
<dbReference type="InterPro" id="IPR038584">
    <property type="entry name" value="Ribosomal_bL33_sf"/>
</dbReference>
<evidence type="ECO:0000256" key="1">
    <source>
        <dbReference type="ARBA" id="ARBA00007596"/>
    </source>
</evidence>
<dbReference type="AlphaFoldDB" id="A0A133YH54"/>
<organism evidence="6 7">
    <name type="scientific">Amygdalobacter nucleatus</name>
    <dbReference type="NCBI Taxonomy" id="3029274"/>
    <lineage>
        <taxon>Bacteria</taxon>
        <taxon>Bacillati</taxon>
        <taxon>Bacillota</taxon>
        <taxon>Clostridia</taxon>
        <taxon>Eubacteriales</taxon>
        <taxon>Oscillospiraceae</taxon>
        <taxon>Amygdalobacter</taxon>
    </lineage>
</organism>
<dbReference type="GO" id="GO:0005737">
    <property type="term" value="C:cytoplasm"/>
    <property type="evidence" value="ECO:0007669"/>
    <property type="project" value="UniProtKB-ARBA"/>
</dbReference>
<dbReference type="InterPro" id="IPR001705">
    <property type="entry name" value="Ribosomal_bL33"/>
</dbReference>
<dbReference type="Pfam" id="PF00471">
    <property type="entry name" value="Ribosomal_L33"/>
    <property type="match status" value="1"/>
</dbReference>
<dbReference type="NCBIfam" id="NF001764">
    <property type="entry name" value="PRK00504.1"/>
    <property type="match status" value="1"/>
</dbReference>
<gene>
    <name evidence="5" type="primary">rpmG</name>
    <name evidence="6" type="ORF">HMPREF1872_00202</name>
</gene>
<protein>
    <recommendedName>
        <fullName evidence="4 5">Large ribosomal subunit protein bL33</fullName>
    </recommendedName>
</protein>
<proteinExistence type="inferred from homology"/>